<dbReference type="GO" id="GO:0000287">
    <property type="term" value="F:magnesium ion binding"/>
    <property type="evidence" value="ECO:0007669"/>
    <property type="project" value="TreeGrafter"/>
</dbReference>
<dbReference type="PANTHER" id="PTHR10000:SF25">
    <property type="entry name" value="PHOSPHATASE YKRA-RELATED"/>
    <property type="match status" value="1"/>
</dbReference>
<name>A0A1H0ZMU2_9LACT</name>
<keyword evidence="2" id="KW-1185">Reference proteome</keyword>
<dbReference type="RefSeq" id="WP_035020620.1">
    <property type="nucleotide sequence ID" value="NZ_CP084916.1"/>
</dbReference>
<gene>
    <name evidence="1" type="ORF">SAMN04487752_1603</name>
</gene>
<dbReference type="PANTHER" id="PTHR10000">
    <property type="entry name" value="PHOSPHOSERINE PHOSPHATASE"/>
    <property type="match status" value="1"/>
</dbReference>
<dbReference type="NCBIfam" id="TIGR00099">
    <property type="entry name" value="Cof-subfamily"/>
    <property type="match status" value="1"/>
</dbReference>
<dbReference type="SFLD" id="SFLDS00003">
    <property type="entry name" value="Haloacid_Dehalogenase"/>
    <property type="match status" value="1"/>
</dbReference>
<protein>
    <recommendedName>
        <fullName evidence="3">Cof subfamily of IIB subfamily of haloacid dehalogenase superfamily/HAD-superfamily hydrolase, subfamily IIB</fullName>
    </recommendedName>
</protein>
<dbReference type="InterPro" id="IPR023214">
    <property type="entry name" value="HAD_sf"/>
</dbReference>
<dbReference type="SUPFAM" id="SSF56784">
    <property type="entry name" value="HAD-like"/>
    <property type="match status" value="1"/>
</dbReference>
<dbReference type="GO" id="GO:0016791">
    <property type="term" value="F:phosphatase activity"/>
    <property type="evidence" value="ECO:0007669"/>
    <property type="project" value="TreeGrafter"/>
</dbReference>
<dbReference type="Pfam" id="PF08282">
    <property type="entry name" value="Hydrolase_3"/>
    <property type="match status" value="1"/>
</dbReference>
<proteinExistence type="predicted"/>
<dbReference type="InterPro" id="IPR000150">
    <property type="entry name" value="Cof"/>
</dbReference>
<dbReference type="Gene3D" id="3.30.1240.10">
    <property type="match status" value="1"/>
</dbReference>
<evidence type="ECO:0008006" key="3">
    <source>
        <dbReference type="Google" id="ProtNLM"/>
    </source>
</evidence>
<sequence>MESNYVFLDVDGTLVDYSNELPNSAVKAIKVAQANGHKVYPVTGRSKAEMYDELLEIGFDGYIGGNGNYVESDNEVILHQLITAEQEKMIVDWLNNRGLAFYLESNNGLFASEQFETRGEQTVKDYAAYKEKSGTETMTVRQAFPEMIFDGQLYRADVNKISFILEEYEDYLAAADFFSDFQVGTWGGIGEQALFGDIALANITKQTAIKKLLEHHGVDRKNTIAFGDAKVDIPMLEYCEIGVAMGNGGKEITAMADHITDSVDNDGLEKAFLHLGLIE</sequence>
<dbReference type="OrthoDB" id="9810101at2"/>
<dbReference type="InterPro" id="IPR036412">
    <property type="entry name" value="HAD-like_sf"/>
</dbReference>
<dbReference type="GO" id="GO:0005829">
    <property type="term" value="C:cytosol"/>
    <property type="evidence" value="ECO:0007669"/>
    <property type="project" value="TreeGrafter"/>
</dbReference>
<evidence type="ECO:0000313" key="1">
    <source>
        <dbReference type="EMBL" id="SDQ28501.1"/>
    </source>
</evidence>
<evidence type="ECO:0000313" key="2">
    <source>
        <dbReference type="Proteomes" id="UP000199481"/>
    </source>
</evidence>
<dbReference type="Proteomes" id="UP000199481">
    <property type="component" value="Unassembled WGS sequence"/>
</dbReference>
<reference evidence="2" key="1">
    <citation type="submission" date="2016-10" db="EMBL/GenBank/DDBJ databases">
        <authorList>
            <person name="Varghese N."/>
            <person name="Submissions S."/>
        </authorList>
    </citation>
    <scope>NUCLEOTIDE SEQUENCE [LARGE SCALE GENOMIC DNA]</scope>
    <source>
        <strain evidence="2">MPL-11</strain>
    </source>
</reference>
<accession>A0A1H0ZMU2</accession>
<dbReference type="AlphaFoldDB" id="A0A1H0ZMU2"/>
<dbReference type="SFLD" id="SFLDG01140">
    <property type="entry name" value="C2.B:_Phosphomannomutase_and_P"/>
    <property type="match status" value="1"/>
</dbReference>
<dbReference type="EMBL" id="FNJW01000008">
    <property type="protein sequence ID" value="SDQ28501.1"/>
    <property type="molecule type" value="Genomic_DNA"/>
</dbReference>
<dbReference type="Gene3D" id="3.40.50.1000">
    <property type="entry name" value="HAD superfamily/HAD-like"/>
    <property type="match status" value="1"/>
</dbReference>
<organism evidence="1 2">
    <name type="scientific">Carnobacterium viridans</name>
    <dbReference type="NCBI Taxonomy" id="174587"/>
    <lineage>
        <taxon>Bacteria</taxon>
        <taxon>Bacillati</taxon>
        <taxon>Bacillota</taxon>
        <taxon>Bacilli</taxon>
        <taxon>Lactobacillales</taxon>
        <taxon>Carnobacteriaceae</taxon>
        <taxon>Carnobacterium</taxon>
    </lineage>
</organism>